<gene>
    <name evidence="2" type="ORF">SAMN06265380_108124</name>
</gene>
<feature type="coiled-coil region" evidence="1">
    <location>
        <begin position="41"/>
        <end position="82"/>
    </location>
</feature>
<dbReference type="OrthoDB" id="7865731at2"/>
<reference evidence="2 3" key="1">
    <citation type="submission" date="2017-05" db="EMBL/GenBank/DDBJ databases">
        <authorList>
            <person name="Varghese N."/>
            <person name="Submissions S."/>
        </authorList>
    </citation>
    <scope>NUCLEOTIDE SEQUENCE [LARGE SCALE GENOMIC DNA]</scope>
    <source>
        <strain evidence="2 3">DSM 28009</strain>
    </source>
</reference>
<protein>
    <submittedName>
        <fullName evidence="2">Uncharacterized protein</fullName>
    </submittedName>
</protein>
<dbReference type="RefSeq" id="WP_142638163.1">
    <property type="nucleotide sequence ID" value="NZ_FXTE01000008.1"/>
</dbReference>
<keyword evidence="1" id="KW-0175">Coiled coil</keyword>
<organism evidence="2 3">
    <name type="scientific">Ruegeria faecimaris</name>
    <dbReference type="NCBI Taxonomy" id="686389"/>
    <lineage>
        <taxon>Bacteria</taxon>
        <taxon>Pseudomonadati</taxon>
        <taxon>Pseudomonadota</taxon>
        <taxon>Alphaproteobacteria</taxon>
        <taxon>Rhodobacterales</taxon>
        <taxon>Roseobacteraceae</taxon>
        <taxon>Ruegeria</taxon>
    </lineage>
</organism>
<accession>A0A521E0L6</accession>
<evidence type="ECO:0000313" key="3">
    <source>
        <dbReference type="Proteomes" id="UP000319555"/>
    </source>
</evidence>
<evidence type="ECO:0000313" key="2">
    <source>
        <dbReference type="EMBL" id="SMO77375.1"/>
    </source>
</evidence>
<dbReference type="Proteomes" id="UP000319555">
    <property type="component" value="Unassembled WGS sequence"/>
</dbReference>
<evidence type="ECO:0000256" key="1">
    <source>
        <dbReference type="SAM" id="Coils"/>
    </source>
</evidence>
<name>A0A521E0L6_9RHOB</name>
<sequence length="210" mass="23840">MTDLRDGFLYHPESVATTAQLERLLAGEHNTAFDDPFGAAVQEAEQELRDEEEKERKALERLNLIRAKIERLKAHKVEVEKAVHHFLDTGKIEDVLLPACRELISNEWRAFSAADAPAKEQEIKDAHDTLSDQLGDDWEISETKADDKFVYVTIKRLRAVAAPERPYADEIVACITEKVRAAFKTYRLDFKTRARPLRLMAVAASPRASP</sequence>
<dbReference type="EMBL" id="FXTE01000008">
    <property type="protein sequence ID" value="SMO77375.1"/>
    <property type="molecule type" value="Genomic_DNA"/>
</dbReference>
<dbReference type="AlphaFoldDB" id="A0A521E0L6"/>
<keyword evidence="3" id="KW-1185">Reference proteome</keyword>
<proteinExistence type="predicted"/>